<accession>A0A0E9NM26</accession>
<dbReference type="Pfam" id="PF24882">
    <property type="entry name" value="WHD_ORC2"/>
    <property type="match status" value="1"/>
</dbReference>
<evidence type="ECO:0000256" key="3">
    <source>
        <dbReference type="ARBA" id="ARBA00022705"/>
    </source>
</evidence>
<dbReference type="EMBL" id="BACD03000033">
    <property type="protein sequence ID" value="GAO50465.1"/>
    <property type="molecule type" value="Genomic_DNA"/>
</dbReference>
<comment type="subcellular location">
    <subcellularLocation>
        <location evidence="1 5">Nucleus</location>
    </subcellularLocation>
</comment>
<reference evidence="9 10" key="3">
    <citation type="journal article" date="2015" name="Genome Announc.">
        <title>Draft Genome Sequence of the Archiascomycetous Yeast Saitoella complicata.</title>
        <authorList>
            <person name="Yamauchi K."/>
            <person name="Kondo S."/>
            <person name="Hamamoto M."/>
            <person name="Takahashi Y."/>
            <person name="Ogura Y."/>
            <person name="Hayashi T."/>
            <person name="Nishida H."/>
        </authorList>
    </citation>
    <scope>NUCLEOTIDE SEQUENCE [LARGE SCALE GENOMIC DNA]</scope>
    <source>
        <strain evidence="9 10">NRRL Y-17804</strain>
    </source>
</reference>
<reference evidence="9 10" key="2">
    <citation type="journal article" date="2014" name="J. Gen. Appl. Microbiol.">
        <title>The early diverging ascomycetous budding yeast Saitoella complicata has three histone deacetylases belonging to the Clr6, Hos2, and Rpd3 lineages.</title>
        <authorList>
            <person name="Nishida H."/>
            <person name="Matsumoto T."/>
            <person name="Kondo S."/>
            <person name="Hamamoto M."/>
            <person name="Yoshikawa H."/>
        </authorList>
    </citation>
    <scope>NUCLEOTIDE SEQUENCE [LARGE SCALE GENOMIC DNA]</scope>
    <source>
        <strain evidence="9 10">NRRL Y-17804</strain>
    </source>
</reference>
<dbReference type="InterPro" id="IPR056773">
    <property type="entry name" value="WHD_ORC2"/>
</dbReference>
<dbReference type="Proteomes" id="UP000033140">
    <property type="component" value="Unassembled WGS sequence"/>
</dbReference>
<proteinExistence type="inferred from homology"/>
<feature type="compositionally biased region" description="Basic residues" evidence="6">
    <location>
        <begin position="62"/>
        <end position="71"/>
    </location>
</feature>
<dbReference type="PANTHER" id="PTHR14052">
    <property type="entry name" value="ORIGIN RECOGNITION COMPLEX SUBUNIT 2"/>
    <property type="match status" value="1"/>
</dbReference>
<comment type="caution">
    <text evidence="9">The sequence shown here is derived from an EMBL/GenBank/DDBJ whole genome shotgun (WGS) entry which is preliminary data.</text>
</comment>
<feature type="domain" description="Origin recognition complex subunit 2 RecA-like" evidence="7">
    <location>
        <begin position="159"/>
        <end position="327"/>
    </location>
</feature>
<evidence type="ECO:0000256" key="2">
    <source>
        <dbReference type="ARBA" id="ARBA00007421"/>
    </source>
</evidence>
<dbReference type="GO" id="GO:0003688">
    <property type="term" value="F:DNA replication origin binding"/>
    <property type="evidence" value="ECO:0007669"/>
    <property type="project" value="UniProtKB-UniRule"/>
</dbReference>
<dbReference type="InterPro" id="IPR056772">
    <property type="entry name" value="RecA-like_ORC2"/>
</dbReference>
<dbReference type="GO" id="GO:0006260">
    <property type="term" value="P:DNA replication"/>
    <property type="evidence" value="ECO:0007669"/>
    <property type="project" value="UniProtKB-UniRule"/>
</dbReference>
<comment type="similarity">
    <text evidence="2 5">Belongs to the ORC2 family.</text>
</comment>
<sequence length="459" mass="51057">MGTPKKALFGFQSKKSTPSFQRRLDLARKEEPEDDDPPKTPTKKGRKGEVQGIDVVNADRSHSRRRTRRVIQKTLEGESSSDEDEESDLEQEEQEDDDAIVEHTNIKSAPHGSGYESYFSTLQSKTTTSNNTLSQMPQMEHATYLKTLASLPVDHPDERANLLSLHKELFAQWAFELSVGFNLLLYGYGSKRNLLTEFVREHCSERPVLVVNGFSPSLTLRGMLESIAGALEASAPDAKLHFGNQPADILTNIVSFLSSPDPPLDDLVLLIHNIDGETLRPDKVQTAISLLAEHPRIHLIASIDHVNAPLLWDAAKSEKLRFIWHDATTFEPLKVETSFDANVLGVAGSGARAGGLRGIKYVLSSLTSNARGIYLQLLLAQLASDSESDTDGIPYRTLYDNCVTEFLVSNELTFRTQLREFYDHNMVVSRKDQGGLEVLSVPLAKGEIETLVVEMQEEE</sequence>
<evidence type="ECO:0000313" key="10">
    <source>
        <dbReference type="Proteomes" id="UP000033140"/>
    </source>
</evidence>
<dbReference type="GO" id="GO:0005664">
    <property type="term" value="C:nuclear origin of replication recognition complex"/>
    <property type="evidence" value="ECO:0007669"/>
    <property type="project" value="UniProtKB-UniRule"/>
</dbReference>
<evidence type="ECO:0000313" key="9">
    <source>
        <dbReference type="EMBL" id="GAO50465.1"/>
    </source>
</evidence>
<organism evidence="9 10">
    <name type="scientific">Saitoella complicata (strain BCRC 22490 / CBS 7301 / JCM 7358 / NBRC 10748 / NRRL Y-17804)</name>
    <dbReference type="NCBI Taxonomy" id="698492"/>
    <lineage>
        <taxon>Eukaryota</taxon>
        <taxon>Fungi</taxon>
        <taxon>Dikarya</taxon>
        <taxon>Ascomycota</taxon>
        <taxon>Taphrinomycotina</taxon>
        <taxon>Taphrinomycotina incertae sedis</taxon>
        <taxon>Saitoella</taxon>
    </lineage>
</organism>
<dbReference type="PANTHER" id="PTHR14052:SF0">
    <property type="entry name" value="ORIGIN RECOGNITION COMPLEX SUBUNIT 2"/>
    <property type="match status" value="1"/>
</dbReference>
<keyword evidence="4 5" id="KW-0539">Nucleus</keyword>
<feature type="region of interest" description="Disordered" evidence="6">
    <location>
        <begin position="1"/>
        <end position="100"/>
    </location>
</feature>
<feature type="compositionally biased region" description="Acidic residues" evidence="6">
    <location>
        <begin position="79"/>
        <end position="99"/>
    </location>
</feature>
<evidence type="ECO:0000256" key="6">
    <source>
        <dbReference type="SAM" id="MobiDB-lite"/>
    </source>
</evidence>
<dbReference type="STRING" id="698492.A0A0E9NM26"/>
<gene>
    <name evidence="9" type="ORF">G7K_4589-t1</name>
</gene>
<keyword evidence="3 5" id="KW-0235">DNA replication</keyword>
<dbReference type="AlphaFoldDB" id="A0A0E9NM26"/>
<reference evidence="9 10" key="1">
    <citation type="journal article" date="2011" name="J. Gen. Appl. Microbiol.">
        <title>Draft genome sequencing of the enigmatic yeast Saitoella complicata.</title>
        <authorList>
            <person name="Nishida H."/>
            <person name="Hamamoto M."/>
            <person name="Sugiyama J."/>
        </authorList>
    </citation>
    <scope>NUCLEOTIDE SEQUENCE [LARGE SCALE GENOMIC DNA]</scope>
    <source>
        <strain evidence="9 10">NRRL Y-17804</strain>
    </source>
</reference>
<evidence type="ECO:0000256" key="1">
    <source>
        <dbReference type="ARBA" id="ARBA00004123"/>
    </source>
</evidence>
<name>A0A0E9NM26_SAICN</name>
<evidence type="ECO:0000256" key="4">
    <source>
        <dbReference type="ARBA" id="ARBA00023242"/>
    </source>
</evidence>
<protein>
    <recommendedName>
        <fullName evidence="5">Origin recognition complex subunit 2</fullName>
    </recommendedName>
</protein>
<dbReference type="Pfam" id="PF04084">
    <property type="entry name" value="RecA-like_ORC2"/>
    <property type="match status" value="1"/>
</dbReference>
<evidence type="ECO:0000256" key="5">
    <source>
        <dbReference type="RuleBase" id="RU368084"/>
    </source>
</evidence>
<dbReference type="InterPro" id="IPR007220">
    <property type="entry name" value="ORC2"/>
</dbReference>
<feature type="domain" description="Origin recognition complex subunit 2 winged-helix" evidence="8">
    <location>
        <begin position="388"/>
        <end position="447"/>
    </location>
</feature>
<keyword evidence="10" id="KW-1185">Reference proteome</keyword>
<feature type="compositionally biased region" description="Basic and acidic residues" evidence="6">
    <location>
        <begin position="22"/>
        <end position="31"/>
    </location>
</feature>
<comment type="subunit">
    <text evidence="5">Component of the origin recognition complex (ORC).</text>
</comment>
<comment type="function">
    <text evidence="5">Component of the origin recognition complex (ORC) that binds origins of replication. DNA-binding is ATP-dependent. ORC is required to assemble the pre-replication complex necessary to initiate DNA replication.</text>
</comment>
<evidence type="ECO:0000259" key="8">
    <source>
        <dbReference type="Pfam" id="PF24882"/>
    </source>
</evidence>
<dbReference type="OMA" id="AHERYFF"/>
<evidence type="ECO:0000259" key="7">
    <source>
        <dbReference type="Pfam" id="PF04084"/>
    </source>
</evidence>